<dbReference type="PANTHER" id="PTHR12629">
    <property type="entry name" value="DIPHOSPHOINOSITOL POLYPHOSPHATE PHOSPHOHYDROLASE"/>
    <property type="match status" value="1"/>
</dbReference>
<organism evidence="6 7">
    <name type="scientific">Prosthecochloris vibrioformis</name>
    <name type="common">Chlorobium vibrioforme</name>
    <dbReference type="NCBI Taxonomy" id="1098"/>
    <lineage>
        <taxon>Bacteria</taxon>
        <taxon>Pseudomonadati</taxon>
        <taxon>Chlorobiota</taxon>
        <taxon>Chlorobiia</taxon>
        <taxon>Chlorobiales</taxon>
        <taxon>Chlorobiaceae</taxon>
        <taxon>Prosthecochloris</taxon>
    </lineage>
</organism>
<comment type="caution">
    <text evidence="6">The sequence shown here is derived from an EMBL/GenBank/DDBJ whole genome shotgun (WGS) entry which is preliminary data.</text>
</comment>
<dbReference type="RefSeq" id="WP_139626822.1">
    <property type="nucleotide sequence ID" value="NZ_VDCI01000009.1"/>
</dbReference>
<evidence type="ECO:0000256" key="3">
    <source>
        <dbReference type="ARBA" id="ARBA00022801"/>
    </source>
</evidence>
<dbReference type="AlphaFoldDB" id="A0A5C4RYA6"/>
<sequence length="138" mass="16011">MSSGLSKSKWIYNQSGVIPVYDGGIVLITTTRSKRWIIPKGVVEKGMTPHDSAAKEALEEAGAIGRVHHREIGRFRYRKWHGRCTVRVFPLYVERLLEEWDEMHLRKRKIVTVREALKLVEHDELREIIAGFCSKKKN</sequence>
<dbReference type="Proteomes" id="UP000309544">
    <property type="component" value="Unassembled WGS sequence"/>
</dbReference>
<dbReference type="PANTHER" id="PTHR12629:SF0">
    <property type="entry name" value="DIPHOSPHOINOSITOL-POLYPHOSPHATE DIPHOSPHATASE"/>
    <property type="match status" value="1"/>
</dbReference>
<dbReference type="Gene3D" id="3.90.79.10">
    <property type="entry name" value="Nucleoside Triphosphate Pyrophosphohydrolase"/>
    <property type="match status" value="1"/>
</dbReference>
<evidence type="ECO:0000259" key="5">
    <source>
        <dbReference type="PROSITE" id="PS51462"/>
    </source>
</evidence>
<dbReference type="PROSITE" id="PS51462">
    <property type="entry name" value="NUDIX"/>
    <property type="match status" value="1"/>
</dbReference>
<dbReference type="GO" id="GO:0005737">
    <property type="term" value="C:cytoplasm"/>
    <property type="evidence" value="ECO:0007669"/>
    <property type="project" value="TreeGrafter"/>
</dbReference>
<dbReference type="InterPro" id="IPR047198">
    <property type="entry name" value="DDP-like_NUDIX"/>
</dbReference>
<evidence type="ECO:0000256" key="4">
    <source>
        <dbReference type="ARBA" id="ARBA00022842"/>
    </source>
</evidence>
<dbReference type="CDD" id="cd04666">
    <property type="entry name" value="NUDIX_DIPP2_like_Nudt4"/>
    <property type="match status" value="1"/>
</dbReference>
<keyword evidence="3 6" id="KW-0378">Hydrolase</keyword>
<gene>
    <name evidence="6" type="ORF">FGF68_09200</name>
</gene>
<dbReference type="SUPFAM" id="SSF55811">
    <property type="entry name" value="Nudix"/>
    <property type="match status" value="1"/>
</dbReference>
<evidence type="ECO:0000256" key="2">
    <source>
        <dbReference type="ARBA" id="ARBA00022723"/>
    </source>
</evidence>
<keyword evidence="2" id="KW-0479">Metal-binding</keyword>
<dbReference type="GO" id="GO:0046872">
    <property type="term" value="F:metal ion binding"/>
    <property type="evidence" value="ECO:0007669"/>
    <property type="project" value="UniProtKB-KW"/>
</dbReference>
<dbReference type="InterPro" id="IPR015797">
    <property type="entry name" value="NUDIX_hydrolase-like_dom_sf"/>
</dbReference>
<dbReference type="InterPro" id="IPR000086">
    <property type="entry name" value="NUDIX_hydrolase_dom"/>
</dbReference>
<feature type="domain" description="Nudix hydrolase" evidence="5">
    <location>
        <begin position="2"/>
        <end position="138"/>
    </location>
</feature>
<name>A0A5C4RYA6_PROVB</name>
<protein>
    <submittedName>
        <fullName evidence="6">NUDIX hydrolase</fullName>
    </submittedName>
</protein>
<accession>A0A5C4RYA6</accession>
<dbReference type="GO" id="GO:0016462">
    <property type="term" value="F:pyrophosphatase activity"/>
    <property type="evidence" value="ECO:0007669"/>
    <property type="project" value="InterPro"/>
</dbReference>
<comment type="cofactor">
    <cofactor evidence="1">
        <name>Mg(2+)</name>
        <dbReference type="ChEBI" id="CHEBI:18420"/>
    </cofactor>
</comment>
<keyword evidence="7" id="KW-1185">Reference proteome</keyword>
<evidence type="ECO:0000313" key="6">
    <source>
        <dbReference type="EMBL" id="TNJ36012.1"/>
    </source>
</evidence>
<evidence type="ECO:0000313" key="7">
    <source>
        <dbReference type="Proteomes" id="UP000309544"/>
    </source>
</evidence>
<keyword evidence="4" id="KW-0460">Magnesium</keyword>
<proteinExistence type="predicted"/>
<reference evidence="6 7" key="1">
    <citation type="submission" date="2019-05" db="EMBL/GenBank/DDBJ databases">
        <title>Draft Whole-Genome sequence of the green sulfur bacterium Prosthecochloris vibrioformis DSM 260.</title>
        <authorList>
            <person name="Meyer T.E."/>
            <person name="Kyndt J.A."/>
        </authorList>
    </citation>
    <scope>NUCLEOTIDE SEQUENCE [LARGE SCALE GENOMIC DNA]</scope>
    <source>
        <strain evidence="6 7">DSM 260</strain>
    </source>
</reference>
<dbReference type="Pfam" id="PF00293">
    <property type="entry name" value="NUDIX"/>
    <property type="match status" value="1"/>
</dbReference>
<dbReference type="EMBL" id="VDCI01000009">
    <property type="protein sequence ID" value="TNJ36012.1"/>
    <property type="molecule type" value="Genomic_DNA"/>
</dbReference>
<evidence type="ECO:0000256" key="1">
    <source>
        <dbReference type="ARBA" id="ARBA00001946"/>
    </source>
</evidence>